<dbReference type="PANTHER" id="PTHR15272:SF0">
    <property type="entry name" value="CHROMATIN ASSEMBLY FACTOR 1 SUBUNIT A"/>
    <property type="match status" value="1"/>
</dbReference>
<accession>A0A0B1P7E5</accession>
<dbReference type="HOGENOM" id="CLU_013392_1_0_1"/>
<comment type="subcellular location">
    <subcellularLocation>
        <location evidence="1">Nucleus</location>
    </subcellularLocation>
</comment>
<comment type="caution">
    <text evidence="11">The sequence shown here is derived from an EMBL/GenBank/DDBJ whole genome shotgun (WGS) entry which is preliminary data.</text>
</comment>
<dbReference type="EMBL" id="JNVN01001000">
    <property type="protein sequence ID" value="KHJ34183.1"/>
    <property type="molecule type" value="Genomic_DNA"/>
</dbReference>
<evidence type="ECO:0000313" key="12">
    <source>
        <dbReference type="Proteomes" id="UP000030854"/>
    </source>
</evidence>
<evidence type="ECO:0000256" key="2">
    <source>
        <dbReference type="ARBA" id="ARBA00022705"/>
    </source>
</evidence>
<dbReference type="Pfam" id="PF11600">
    <property type="entry name" value="CAF1A_acidic"/>
    <property type="match status" value="1"/>
</dbReference>
<evidence type="ECO:0000256" key="5">
    <source>
        <dbReference type="ARBA" id="ARBA00023204"/>
    </source>
</evidence>
<evidence type="ECO:0000256" key="6">
    <source>
        <dbReference type="ARBA" id="ARBA00023242"/>
    </source>
</evidence>
<sequence>MSLDVPQSSHKRHHESFSENCVIMGDATTASFCLGENNQPEFDISPAVPVFSVETSVSSKSSVLEIDVLNQPPLKKTKLLEHDVKKYHEETKGVGKLEEKARKEKEREIERLRKEAERKKKEADREEKRTAYEIEKLAREEKRRKVEEEKRKKEEERKKKERSQMKLGSFFAAPFSSKTREGLTNMKAQSSLNPPSSIDYVKFEASLASEKSIKPISPYSKLFPDFFIQNGVTLAPSNRSRTDQKSLKQAQENIDECITGSQILEKPPKIRDTLNLPSEKCLPRGRAYRSTRQIMKDFYHERLNSKNVPSIYHASESIFKSIPIKSLKFYEDVRPPYIGTYSCRPIHGIAKLARNPLRKDLPNVDYDYDSEAEWLEDEEGEDLQSDDEEEDIDDVEDIDGFLDDEDDENPRSRQFDLNGDLEPISTGICWEDCEGRNPNVELENYRIEFILDQEIKSIDPLSKSYWPSLVISDIKPNGLKNFCSKSQNHNGAHNPSASKNEDLMMLTATTNQVCDSKQVNLKKLKKKEILTNNPSTKLIAPEDMEEFKTAVVGSDLSKIGLIEVLKKKFPGRPAAAIKATLELIARRGQKGQKEAEKRWALV</sequence>
<reference evidence="11 12" key="1">
    <citation type="journal article" date="2014" name="BMC Genomics">
        <title>Adaptive genomic structural variation in the grape powdery mildew pathogen, Erysiphe necator.</title>
        <authorList>
            <person name="Jones L."/>
            <person name="Riaz S."/>
            <person name="Morales-Cruz A."/>
            <person name="Amrine K.C."/>
            <person name="McGuire B."/>
            <person name="Gubler W.D."/>
            <person name="Walker M.A."/>
            <person name="Cantu D."/>
        </authorList>
    </citation>
    <scope>NUCLEOTIDE SEQUENCE [LARGE SCALE GENOMIC DNA]</scope>
    <source>
        <strain evidence="12">c</strain>
    </source>
</reference>
<evidence type="ECO:0000259" key="8">
    <source>
        <dbReference type="Pfam" id="PF11600"/>
    </source>
</evidence>
<dbReference type="PANTHER" id="PTHR15272">
    <property type="entry name" value="CHROMATIN ASSEMBLY FACTOR 1 SUBUNIT A CAF-1 SUBUNIT A"/>
    <property type="match status" value="1"/>
</dbReference>
<evidence type="ECO:0000256" key="7">
    <source>
        <dbReference type="SAM" id="MobiDB-lite"/>
    </source>
</evidence>
<dbReference type="OMA" id="YENVRPP"/>
<keyword evidence="6" id="KW-0539">Nucleus</keyword>
<dbReference type="Pfam" id="PF21796">
    <property type="entry name" value="Cac1_C"/>
    <property type="match status" value="1"/>
</dbReference>
<dbReference type="InterPro" id="IPR021644">
    <property type="entry name" value="CAF-1_p150_acidic"/>
</dbReference>
<evidence type="ECO:0000313" key="11">
    <source>
        <dbReference type="EMBL" id="KHJ34183.1"/>
    </source>
</evidence>
<proteinExistence type="predicted"/>
<keyword evidence="2" id="KW-0235">DNA replication</keyword>
<feature type="region of interest" description="Disordered" evidence="7">
    <location>
        <begin position="87"/>
        <end position="171"/>
    </location>
</feature>
<organism evidence="11 12">
    <name type="scientific">Uncinula necator</name>
    <name type="common">Grape powdery mildew</name>
    <dbReference type="NCBI Taxonomy" id="52586"/>
    <lineage>
        <taxon>Eukaryota</taxon>
        <taxon>Fungi</taxon>
        <taxon>Dikarya</taxon>
        <taxon>Ascomycota</taxon>
        <taxon>Pezizomycotina</taxon>
        <taxon>Leotiomycetes</taxon>
        <taxon>Erysiphales</taxon>
        <taxon>Erysiphaceae</taxon>
        <taxon>Erysiphe</taxon>
    </lineage>
</organism>
<name>A0A0B1P7E5_UNCNE</name>
<feature type="domain" description="Chromatin assembly factor 1 subunit A dimerization" evidence="9">
    <location>
        <begin position="325"/>
        <end position="397"/>
    </location>
</feature>
<keyword evidence="5" id="KW-0234">DNA repair</keyword>
<dbReference type="Proteomes" id="UP000030854">
    <property type="component" value="Unassembled WGS sequence"/>
</dbReference>
<evidence type="ECO:0000259" key="10">
    <source>
        <dbReference type="Pfam" id="PF21796"/>
    </source>
</evidence>
<evidence type="ECO:0000259" key="9">
    <source>
        <dbReference type="Pfam" id="PF12253"/>
    </source>
</evidence>
<keyword evidence="12" id="KW-1185">Reference proteome</keyword>
<gene>
    <name evidence="11" type="ORF">EV44_g1548</name>
</gene>
<dbReference type="GO" id="GO:0033186">
    <property type="term" value="C:CAF-1 complex"/>
    <property type="evidence" value="ECO:0007669"/>
    <property type="project" value="TreeGrafter"/>
</dbReference>
<feature type="domain" description="Chromatin assembly factor 1 p150 subunit acidic region" evidence="8">
    <location>
        <begin position="82"/>
        <end position="179"/>
    </location>
</feature>
<dbReference type="AlphaFoldDB" id="A0A0B1P7E5"/>
<dbReference type="STRING" id="52586.A0A0B1P7E5"/>
<dbReference type="GO" id="GO:0005634">
    <property type="term" value="C:nucleus"/>
    <property type="evidence" value="ECO:0007669"/>
    <property type="project" value="UniProtKB-SubCell"/>
</dbReference>
<evidence type="ECO:0000256" key="1">
    <source>
        <dbReference type="ARBA" id="ARBA00004123"/>
    </source>
</evidence>
<protein>
    <submittedName>
        <fullName evidence="11">Putative chromatin assembly factor 1 subunit a</fullName>
    </submittedName>
</protein>
<dbReference type="GO" id="GO:0006260">
    <property type="term" value="P:DNA replication"/>
    <property type="evidence" value="ECO:0007669"/>
    <property type="project" value="UniProtKB-KW"/>
</dbReference>
<evidence type="ECO:0000256" key="3">
    <source>
        <dbReference type="ARBA" id="ARBA00022763"/>
    </source>
</evidence>
<dbReference type="GO" id="GO:0006281">
    <property type="term" value="P:DNA repair"/>
    <property type="evidence" value="ECO:0007669"/>
    <property type="project" value="UniProtKB-KW"/>
</dbReference>
<keyword evidence="3" id="KW-0227">DNA damage</keyword>
<feature type="domain" description="Chromatin assembly factor 1 subunit Cac1-like C-terminal" evidence="10">
    <location>
        <begin position="544"/>
        <end position="600"/>
    </location>
</feature>
<evidence type="ECO:0000256" key="4">
    <source>
        <dbReference type="ARBA" id="ARBA00023186"/>
    </source>
</evidence>
<dbReference type="InterPro" id="IPR048800">
    <property type="entry name" value="Cac1-like_C"/>
</dbReference>
<dbReference type="GO" id="GO:0006334">
    <property type="term" value="P:nucleosome assembly"/>
    <property type="evidence" value="ECO:0007669"/>
    <property type="project" value="TreeGrafter"/>
</dbReference>
<keyword evidence="4" id="KW-0143">Chaperone</keyword>
<dbReference type="Pfam" id="PF12253">
    <property type="entry name" value="CAF1A_dimeriz"/>
    <property type="match status" value="1"/>
</dbReference>
<feature type="compositionally biased region" description="Basic and acidic residues" evidence="7">
    <location>
        <begin position="87"/>
        <end position="164"/>
    </location>
</feature>
<dbReference type="InterPro" id="IPR022043">
    <property type="entry name" value="CAF1A_DD"/>
</dbReference>